<evidence type="ECO:0000313" key="8">
    <source>
        <dbReference type="EMBL" id="MBS4105052.1"/>
    </source>
</evidence>
<dbReference type="PRINTS" id="PR01001">
    <property type="entry name" value="FADG3PDH"/>
</dbReference>
<name>A0ABS5NN37_TSUPA</name>
<keyword evidence="5 6" id="KW-0560">Oxidoreductase</keyword>
<accession>A0ABS5NN37</accession>
<feature type="domain" description="FAD dependent oxidoreductase" evidence="7">
    <location>
        <begin position="8"/>
        <end position="56"/>
    </location>
</feature>
<comment type="catalytic activity">
    <reaction evidence="6">
        <text>a quinone + sn-glycerol 3-phosphate = dihydroxyacetone phosphate + a quinol</text>
        <dbReference type="Rhea" id="RHEA:18977"/>
        <dbReference type="ChEBI" id="CHEBI:24646"/>
        <dbReference type="ChEBI" id="CHEBI:57597"/>
        <dbReference type="ChEBI" id="CHEBI:57642"/>
        <dbReference type="ChEBI" id="CHEBI:132124"/>
        <dbReference type="EC" id="1.1.5.3"/>
    </reaction>
</comment>
<dbReference type="PANTHER" id="PTHR11985">
    <property type="entry name" value="GLYCEROL-3-PHOSPHATE DEHYDROGENASE"/>
    <property type="match status" value="1"/>
</dbReference>
<evidence type="ECO:0000256" key="4">
    <source>
        <dbReference type="ARBA" id="ARBA00022827"/>
    </source>
</evidence>
<dbReference type="InterPro" id="IPR036188">
    <property type="entry name" value="FAD/NAD-bd_sf"/>
</dbReference>
<dbReference type="PROSITE" id="PS00977">
    <property type="entry name" value="FAD_G3PDH_1"/>
    <property type="match status" value="1"/>
</dbReference>
<dbReference type="InterPro" id="IPR000447">
    <property type="entry name" value="G3P_DH_FAD-dep"/>
</dbReference>
<evidence type="ECO:0000313" key="9">
    <source>
        <dbReference type="Proteomes" id="UP000676853"/>
    </source>
</evidence>
<dbReference type="PANTHER" id="PTHR11985:SF15">
    <property type="entry name" value="GLYCEROL-3-PHOSPHATE DEHYDROGENASE, MITOCHONDRIAL"/>
    <property type="match status" value="1"/>
</dbReference>
<dbReference type="Gene3D" id="3.50.50.60">
    <property type="entry name" value="FAD/NAD(P)-binding domain"/>
    <property type="match status" value="1"/>
</dbReference>
<keyword evidence="4" id="KW-0274">FAD</keyword>
<reference evidence="8 9" key="1">
    <citation type="submission" date="2021-04" db="EMBL/GenBank/DDBJ databases">
        <title>Whole genome sequence analysis of a thiophenic sulfur metabolizing bacteria.</title>
        <authorList>
            <person name="Akhtar N."/>
            <person name="Akram J."/>
            <person name="Aslam A."/>
        </authorList>
    </citation>
    <scope>NUCLEOTIDE SEQUENCE [LARGE SCALE GENOMIC DNA]</scope>
    <source>
        <strain evidence="8 9">3OW</strain>
    </source>
</reference>
<protein>
    <recommendedName>
        <fullName evidence="6">Glycerol-3-phosphate dehydrogenase</fullName>
        <ecNumber evidence="6">1.1.5.3</ecNumber>
    </recommendedName>
</protein>
<dbReference type="Proteomes" id="UP000676853">
    <property type="component" value="Unassembled WGS sequence"/>
</dbReference>
<dbReference type="EC" id="1.1.5.3" evidence="6"/>
<gene>
    <name evidence="8" type="ORF">KFZ73_27930</name>
</gene>
<sequence>MSSENIFDLFVIGGGINGCGIARDAVGRGYSVALAEKGDFASGTSSAATKLIHGGL</sequence>
<organism evidence="8 9">
    <name type="scientific">Tsukamurella paurometabola</name>
    <name type="common">Corynebacterium paurometabolum</name>
    <dbReference type="NCBI Taxonomy" id="2061"/>
    <lineage>
        <taxon>Bacteria</taxon>
        <taxon>Bacillati</taxon>
        <taxon>Actinomycetota</taxon>
        <taxon>Actinomycetes</taxon>
        <taxon>Mycobacteriales</taxon>
        <taxon>Tsukamurellaceae</taxon>
        <taxon>Tsukamurella</taxon>
    </lineage>
</organism>
<dbReference type="SUPFAM" id="SSF51905">
    <property type="entry name" value="FAD/NAD(P)-binding domain"/>
    <property type="match status" value="1"/>
</dbReference>
<evidence type="ECO:0000256" key="5">
    <source>
        <dbReference type="ARBA" id="ARBA00023002"/>
    </source>
</evidence>
<evidence type="ECO:0000256" key="1">
    <source>
        <dbReference type="ARBA" id="ARBA00001974"/>
    </source>
</evidence>
<keyword evidence="9" id="KW-1185">Reference proteome</keyword>
<feature type="non-terminal residue" evidence="8">
    <location>
        <position position="56"/>
    </location>
</feature>
<proteinExistence type="inferred from homology"/>
<dbReference type="Pfam" id="PF01266">
    <property type="entry name" value="DAO"/>
    <property type="match status" value="1"/>
</dbReference>
<keyword evidence="3 6" id="KW-0285">Flavoprotein</keyword>
<dbReference type="EMBL" id="JAGXOE010000827">
    <property type="protein sequence ID" value="MBS4105052.1"/>
    <property type="molecule type" value="Genomic_DNA"/>
</dbReference>
<evidence type="ECO:0000256" key="2">
    <source>
        <dbReference type="ARBA" id="ARBA00007330"/>
    </source>
</evidence>
<dbReference type="InterPro" id="IPR006076">
    <property type="entry name" value="FAD-dep_OxRdtase"/>
</dbReference>
<comment type="similarity">
    <text evidence="2 6">Belongs to the FAD-dependent glycerol-3-phosphate dehydrogenase family.</text>
</comment>
<evidence type="ECO:0000259" key="7">
    <source>
        <dbReference type="Pfam" id="PF01266"/>
    </source>
</evidence>
<evidence type="ECO:0000256" key="3">
    <source>
        <dbReference type="ARBA" id="ARBA00022630"/>
    </source>
</evidence>
<comment type="cofactor">
    <cofactor evidence="1 6">
        <name>FAD</name>
        <dbReference type="ChEBI" id="CHEBI:57692"/>
    </cofactor>
</comment>
<comment type="caution">
    <text evidence="8">The sequence shown here is derived from an EMBL/GenBank/DDBJ whole genome shotgun (WGS) entry which is preliminary data.</text>
</comment>
<evidence type="ECO:0000256" key="6">
    <source>
        <dbReference type="RuleBase" id="RU361217"/>
    </source>
</evidence>